<organism evidence="2 3">
    <name type="scientific">Colletotrichum chrysophilum</name>
    <dbReference type="NCBI Taxonomy" id="1836956"/>
    <lineage>
        <taxon>Eukaryota</taxon>
        <taxon>Fungi</taxon>
        <taxon>Dikarya</taxon>
        <taxon>Ascomycota</taxon>
        <taxon>Pezizomycotina</taxon>
        <taxon>Sordariomycetes</taxon>
        <taxon>Hypocreomycetidae</taxon>
        <taxon>Glomerellales</taxon>
        <taxon>Glomerellaceae</taxon>
        <taxon>Colletotrichum</taxon>
        <taxon>Colletotrichum gloeosporioides species complex</taxon>
    </lineage>
</organism>
<feature type="region of interest" description="Disordered" evidence="1">
    <location>
        <begin position="176"/>
        <end position="208"/>
    </location>
</feature>
<evidence type="ECO:0000313" key="2">
    <source>
        <dbReference type="EMBL" id="KAK1849464.1"/>
    </source>
</evidence>
<dbReference type="EMBL" id="JAQOWY010000143">
    <property type="protein sequence ID" value="KAK1849464.1"/>
    <property type="molecule type" value="Genomic_DNA"/>
</dbReference>
<keyword evidence="3" id="KW-1185">Reference proteome</keyword>
<name>A0AAD9EFI4_9PEZI</name>
<reference evidence="2" key="1">
    <citation type="submission" date="2023-01" db="EMBL/GenBank/DDBJ databases">
        <title>Colletotrichum chrysophilum M932 genome sequence.</title>
        <authorList>
            <person name="Baroncelli R."/>
        </authorList>
    </citation>
    <scope>NUCLEOTIDE SEQUENCE</scope>
    <source>
        <strain evidence="2">M932</strain>
    </source>
</reference>
<evidence type="ECO:0000313" key="3">
    <source>
        <dbReference type="Proteomes" id="UP001243330"/>
    </source>
</evidence>
<comment type="caution">
    <text evidence="2">The sequence shown here is derived from an EMBL/GenBank/DDBJ whole genome shotgun (WGS) entry which is preliminary data.</text>
</comment>
<protein>
    <submittedName>
        <fullName evidence="2">Uncharacterized protein</fullName>
    </submittedName>
</protein>
<dbReference type="Proteomes" id="UP001243330">
    <property type="component" value="Unassembled WGS sequence"/>
</dbReference>
<proteinExistence type="predicted"/>
<dbReference type="AlphaFoldDB" id="A0AAD9EFI4"/>
<evidence type="ECO:0000256" key="1">
    <source>
        <dbReference type="SAM" id="MobiDB-lite"/>
    </source>
</evidence>
<sequence>MASSHGSVDRAPSHLIFLQLLHTPFRWNVAWLNGSIPQMQERWSSIIIDQRHYTISFPAVTSPDANQPAGVVSPHSPCAQIYDLRHSHRDTLIRPQPVTDIERQSHQAEFGGHGEAHLPLQCWEHGTVGHASQSLERFVHGNRQALIRSGCKMPATPDNSALPLRDCCVLPGWRGHTAGQDRKGRQRPSLGHQENERRRQPLPWFGHRKMRDLTRPALTWTLTSREPITLT</sequence>
<accession>A0AAD9EFI4</accession>
<gene>
    <name evidence="2" type="ORF">CCHR01_07909</name>
</gene>